<feature type="region of interest" description="Disordered" evidence="1">
    <location>
        <begin position="1"/>
        <end position="102"/>
    </location>
</feature>
<feature type="region of interest" description="Disordered" evidence="1">
    <location>
        <begin position="232"/>
        <end position="282"/>
    </location>
</feature>
<feature type="compositionally biased region" description="Basic and acidic residues" evidence="1">
    <location>
        <begin position="65"/>
        <end position="74"/>
    </location>
</feature>
<dbReference type="Proteomes" id="UP000054498">
    <property type="component" value="Unassembled WGS sequence"/>
</dbReference>
<feature type="region of interest" description="Disordered" evidence="1">
    <location>
        <begin position="1221"/>
        <end position="1263"/>
    </location>
</feature>
<feature type="region of interest" description="Disordered" evidence="1">
    <location>
        <begin position="992"/>
        <end position="1047"/>
    </location>
</feature>
<feature type="compositionally biased region" description="Polar residues" evidence="1">
    <location>
        <begin position="421"/>
        <end position="432"/>
    </location>
</feature>
<feature type="region of interest" description="Disordered" evidence="1">
    <location>
        <begin position="911"/>
        <end position="943"/>
    </location>
</feature>
<feature type="region of interest" description="Disordered" evidence="1">
    <location>
        <begin position="420"/>
        <end position="455"/>
    </location>
</feature>
<feature type="region of interest" description="Disordered" evidence="1">
    <location>
        <begin position="655"/>
        <end position="735"/>
    </location>
</feature>
<proteinExistence type="predicted"/>
<keyword evidence="3" id="KW-1185">Reference proteome</keyword>
<feature type="compositionally biased region" description="Low complexity" evidence="1">
    <location>
        <begin position="1004"/>
        <end position="1023"/>
    </location>
</feature>
<feature type="compositionally biased region" description="Low complexity" evidence="1">
    <location>
        <begin position="666"/>
        <end position="684"/>
    </location>
</feature>
<protein>
    <submittedName>
        <fullName evidence="2">Uncharacterized protein</fullName>
    </submittedName>
</protein>
<dbReference type="OrthoDB" id="10692407at2759"/>
<feature type="compositionally biased region" description="Low complexity" evidence="1">
    <location>
        <begin position="241"/>
        <end position="258"/>
    </location>
</feature>
<feature type="region of interest" description="Disordered" evidence="1">
    <location>
        <begin position="1180"/>
        <end position="1201"/>
    </location>
</feature>
<feature type="compositionally biased region" description="Low complexity" evidence="1">
    <location>
        <begin position="351"/>
        <end position="364"/>
    </location>
</feature>
<feature type="compositionally biased region" description="Acidic residues" evidence="1">
    <location>
        <begin position="1024"/>
        <end position="1037"/>
    </location>
</feature>
<sequence>MKATSTPVVTGLPVPEAAGIAEASQDPSASFDADSSVSAGPAAGAAAAVAGAEGAEASLYQDPPEILRRMRSHDLVPGPAEEPTAPAAAAPEAPDTPGPLARTAPELLRAHDRAARVAAVAGALVHAGRPVPRSANMAEAVEEPGDVIDFASARTSQAATAAGAGTTPAGEQREGGGGGVSEGGQQLPDTVPDLLAAACGRAGASAGAGGGAGWEAQVQTGPEEWERAHIVSCAPGGGSGARTAAPAGPGAAQATPQAVEALESALEGEQSQPGSGDLHAAPSLTRSGVSAVAEAAVTAIATDALAAAAAAKAGGAPAGTSEHATGAAEELQSSGGQLGGVVKAIQGMIGQQQQTAPPQQQAPASAERSGAAQTPATACAPSFGAAGAPRDALACNARLMSQLSHGRAGQGPKALGVVSDSRLSNAGSSSEPSRIPSAVAMSDTDAPAPPPPTALPMPLPAPLERALEIHSEPSLSAGLAPPPQEAVLAATEEPATPAAPHSAPSLSTGIAPAPPATAEVPAGAEVGELLDQECLIGRVINPGLQQQEQQQQQPAAGVGSSGRDGGSAVAPGAGDAPAPLPASDEVLLAAGLDPGAGSPLGTPRMGSPRASGSGLGPHGLEGAAACGPMHAHAAPCEAPGPHVAASAHAVDIGQRREDDMDLKQPADASAAALQDSSHAESSGHSSGGDRGQPVLRGGVGGESASGGSDAGMSRSSSDVFASADEDGDFEGWVQPEGEAQPLPAEEAGEAEVGHAATRVVPLAASAIEVGLAAAAAELPASPTSAAALAAAGAAAAAGTPAAEGGVSALRDDVVLGVWPAEAAPPQGSGDGDLISSPVDQILPSPAGGDAVRAGGSDSQQLPFGAGSELVAGDAGLEGGACEGVGPQMGEAVEVCEIAGAQELLAADTSRAPGGAVGGAPAAAAGEGGTEEAAAAAEGGEEEGRCEVTLADVVRVAVAPAGSRRLLRARAKAIVDASAAHAGGATADATWEQDAQAAQGGGGAAAEWQGRWQARGQEAAAGVESEAEGEEQEDDSDEPEGRGPLKISVGNDDLDLVVDLGRVPTSPINRVDSCVPLAAEMSVQLSVSSAASLPLGSSDEGAVAAALASPAVGEANGRAGCVLPRPEALPAAVEARNRSARVAAAACGLRYAGLSVRDAAAVAEIVFSSAAAVEAAAVASPQVAPPGSGGGDLARPSAPPMLAAPGGGGTGLTCCCGDGGAAAAAEPAGEEGDGGALEEPLLGPASPKAAARAALQEKWARGDV</sequence>
<feature type="compositionally biased region" description="Low complexity" evidence="1">
    <location>
        <begin position="705"/>
        <end position="719"/>
    </location>
</feature>
<feature type="compositionally biased region" description="Low complexity" evidence="1">
    <location>
        <begin position="158"/>
        <end position="170"/>
    </location>
</feature>
<dbReference type="KEGG" id="mng:MNEG_2763"/>
<feature type="compositionally biased region" description="Low complexity" evidence="1">
    <location>
        <begin position="23"/>
        <end position="58"/>
    </location>
</feature>
<feature type="region of interest" description="Disordered" evidence="1">
    <location>
        <begin position="492"/>
        <end position="519"/>
    </location>
</feature>
<dbReference type="EMBL" id="KK100542">
    <property type="protein sequence ID" value="KIZ05197.1"/>
    <property type="molecule type" value="Genomic_DNA"/>
</dbReference>
<feature type="compositionally biased region" description="Low complexity" evidence="1">
    <location>
        <begin position="492"/>
        <end position="508"/>
    </location>
</feature>
<organism evidence="2 3">
    <name type="scientific">Monoraphidium neglectum</name>
    <dbReference type="NCBI Taxonomy" id="145388"/>
    <lineage>
        <taxon>Eukaryota</taxon>
        <taxon>Viridiplantae</taxon>
        <taxon>Chlorophyta</taxon>
        <taxon>core chlorophytes</taxon>
        <taxon>Chlorophyceae</taxon>
        <taxon>CS clade</taxon>
        <taxon>Sphaeropleales</taxon>
        <taxon>Selenastraceae</taxon>
        <taxon>Monoraphidium</taxon>
    </lineage>
</organism>
<dbReference type="GeneID" id="25735641"/>
<feature type="region of interest" description="Disordered" evidence="1">
    <location>
        <begin position="820"/>
        <end position="865"/>
    </location>
</feature>
<feature type="compositionally biased region" description="Low complexity" evidence="1">
    <location>
        <begin position="918"/>
        <end position="937"/>
    </location>
</feature>
<feature type="compositionally biased region" description="Basic and acidic residues" evidence="1">
    <location>
        <begin position="655"/>
        <end position="664"/>
    </location>
</feature>
<feature type="compositionally biased region" description="Low complexity" evidence="1">
    <location>
        <begin position="1236"/>
        <end position="1253"/>
    </location>
</feature>
<dbReference type="AlphaFoldDB" id="A0A0D2MXX5"/>
<evidence type="ECO:0000313" key="3">
    <source>
        <dbReference type="Proteomes" id="UP000054498"/>
    </source>
</evidence>
<feature type="region of interest" description="Disordered" evidence="1">
    <location>
        <begin position="349"/>
        <end position="378"/>
    </location>
</feature>
<feature type="region of interest" description="Disordered" evidence="1">
    <location>
        <begin position="158"/>
        <end position="189"/>
    </location>
</feature>
<reference evidence="2 3" key="1">
    <citation type="journal article" date="2013" name="BMC Genomics">
        <title>Reconstruction of the lipid metabolism for the microalga Monoraphidium neglectum from its genome sequence reveals characteristics suitable for biofuel production.</title>
        <authorList>
            <person name="Bogen C."/>
            <person name="Al-Dilaimi A."/>
            <person name="Albersmeier A."/>
            <person name="Wichmann J."/>
            <person name="Grundmann M."/>
            <person name="Rupp O."/>
            <person name="Lauersen K.J."/>
            <person name="Blifernez-Klassen O."/>
            <person name="Kalinowski J."/>
            <person name="Goesmann A."/>
            <person name="Mussgnug J.H."/>
            <person name="Kruse O."/>
        </authorList>
    </citation>
    <scope>NUCLEOTIDE SEQUENCE [LARGE SCALE GENOMIC DNA]</scope>
    <source>
        <strain evidence="2 3">SAG 48.87</strain>
    </source>
</reference>
<name>A0A0D2MXX5_9CHLO</name>
<evidence type="ECO:0000256" key="1">
    <source>
        <dbReference type="SAM" id="MobiDB-lite"/>
    </source>
</evidence>
<dbReference type="RefSeq" id="XP_013904216.1">
    <property type="nucleotide sequence ID" value="XM_014048762.1"/>
</dbReference>
<accession>A0A0D2MXX5</accession>
<feature type="compositionally biased region" description="Low complexity" evidence="1">
    <location>
        <begin position="566"/>
        <end position="584"/>
    </location>
</feature>
<gene>
    <name evidence="2" type="ORF">MNEG_2763</name>
</gene>
<evidence type="ECO:0000313" key="2">
    <source>
        <dbReference type="EMBL" id="KIZ05197.1"/>
    </source>
</evidence>
<feature type="region of interest" description="Disordered" evidence="1">
    <location>
        <begin position="545"/>
        <end position="616"/>
    </location>
</feature>
<feature type="compositionally biased region" description="Low complexity" evidence="1">
    <location>
        <begin position="77"/>
        <end position="99"/>
    </location>
</feature>